<evidence type="ECO:0000259" key="8">
    <source>
        <dbReference type="Pfam" id="PF04444"/>
    </source>
</evidence>
<protein>
    <submittedName>
        <fullName evidence="9">Dioxygenase-like protein</fullName>
    </submittedName>
</protein>
<proteinExistence type="inferred from homology"/>
<organism evidence="9 10">
    <name type="scientific">Coniochaeta ligniaria NRRL 30616</name>
    <dbReference type="NCBI Taxonomy" id="1408157"/>
    <lineage>
        <taxon>Eukaryota</taxon>
        <taxon>Fungi</taxon>
        <taxon>Dikarya</taxon>
        <taxon>Ascomycota</taxon>
        <taxon>Pezizomycotina</taxon>
        <taxon>Sordariomycetes</taxon>
        <taxon>Sordariomycetidae</taxon>
        <taxon>Coniochaetales</taxon>
        <taxon>Coniochaetaceae</taxon>
        <taxon>Coniochaeta</taxon>
    </lineage>
</organism>
<dbReference type="STRING" id="1408157.A0A1J7IUG3"/>
<keyword evidence="5" id="KW-0560">Oxidoreductase</keyword>
<dbReference type="SUPFAM" id="SSF49482">
    <property type="entry name" value="Aromatic compound dioxygenase"/>
    <property type="match status" value="1"/>
</dbReference>
<evidence type="ECO:0000256" key="6">
    <source>
        <dbReference type="ARBA" id="ARBA00023004"/>
    </source>
</evidence>
<feature type="domain" description="Catechol dioxygenase N-terminal" evidence="8">
    <location>
        <begin position="37"/>
        <end position="110"/>
    </location>
</feature>
<dbReference type="InterPro" id="IPR007535">
    <property type="entry name" value="Catechol_dOase_N"/>
</dbReference>
<dbReference type="Proteomes" id="UP000182658">
    <property type="component" value="Unassembled WGS sequence"/>
</dbReference>
<keyword evidence="10" id="KW-1185">Reference proteome</keyword>
<dbReference type="AlphaFoldDB" id="A0A1J7IUG3"/>
<sequence>MSNTLHTPPGPGGPELLDLTIDNITPNTILINSQSSNARLKYVLARLVTHLHDFARETRLSTDEWMAAITFLIACGQICSDVRNEFILLSDVLGLSLLVDNINHPKPQGSTEGSVLGPFHTHDAPTLENGATMTSDPEGEPMLAICSVKDTKGKPVAGVKVDIWETDSSGHYDVQHSDRGEPSERCVMETDAEGRFWFKAIKPVSYPIPHDGPVGKLLMMLGRHCWRPAHVHFMFGKEGWDRLTTALYLRGDPYETSDAVFGVKKSLIIDLDRVDAATANEYGVKEGTWLLKQDFVLTTEQETADLRDQLAADALKKLGLNLKLVDHLPVPDVD</sequence>
<keyword evidence="6" id="KW-0408">Iron</keyword>
<dbReference type="GO" id="GO:0008199">
    <property type="term" value="F:ferric iron binding"/>
    <property type="evidence" value="ECO:0007669"/>
    <property type="project" value="InterPro"/>
</dbReference>
<dbReference type="OrthoDB" id="5238185at2759"/>
<evidence type="ECO:0000256" key="3">
    <source>
        <dbReference type="ARBA" id="ARBA00022723"/>
    </source>
</evidence>
<evidence type="ECO:0000256" key="1">
    <source>
        <dbReference type="ARBA" id="ARBA00001965"/>
    </source>
</evidence>
<dbReference type="GO" id="GO:0018576">
    <property type="term" value="F:catechol 1,2-dioxygenase activity"/>
    <property type="evidence" value="ECO:0007669"/>
    <property type="project" value="InterPro"/>
</dbReference>
<comment type="cofactor">
    <cofactor evidence="1">
        <name>Fe(3+)</name>
        <dbReference type="ChEBI" id="CHEBI:29034"/>
    </cofactor>
</comment>
<evidence type="ECO:0000256" key="5">
    <source>
        <dbReference type="ARBA" id="ARBA00023002"/>
    </source>
</evidence>
<dbReference type="Pfam" id="PF00775">
    <property type="entry name" value="Dioxygenase_C"/>
    <property type="match status" value="1"/>
</dbReference>
<dbReference type="EMBL" id="KV875096">
    <property type="protein sequence ID" value="OIW30811.1"/>
    <property type="molecule type" value="Genomic_DNA"/>
</dbReference>
<name>A0A1J7IUG3_9PEZI</name>
<feature type="domain" description="Intradiol ring-cleavage dioxygenases" evidence="7">
    <location>
        <begin position="117"/>
        <end position="280"/>
    </location>
</feature>
<dbReference type="PANTHER" id="PTHR33711:SF7">
    <property type="entry name" value="INTRADIOL RING-CLEAVAGE DIOXYGENASES DOMAIN-CONTAINING PROTEIN-RELATED"/>
    <property type="match status" value="1"/>
</dbReference>
<evidence type="ECO:0000256" key="4">
    <source>
        <dbReference type="ARBA" id="ARBA00022964"/>
    </source>
</evidence>
<evidence type="ECO:0000313" key="9">
    <source>
        <dbReference type="EMBL" id="OIW30811.1"/>
    </source>
</evidence>
<dbReference type="InterPro" id="IPR000627">
    <property type="entry name" value="Intradiol_dOase_C"/>
</dbReference>
<comment type="similarity">
    <text evidence="2">Belongs to the intradiol ring-cleavage dioxygenase family.</text>
</comment>
<keyword evidence="3" id="KW-0479">Metal-binding</keyword>
<dbReference type="InParanoid" id="A0A1J7IUG3"/>
<dbReference type="Gene3D" id="2.60.130.10">
    <property type="entry name" value="Aromatic compound dioxygenase"/>
    <property type="match status" value="1"/>
</dbReference>
<dbReference type="InterPro" id="IPR050770">
    <property type="entry name" value="Intradiol_RC_Dioxygenase"/>
</dbReference>
<keyword evidence="4 9" id="KW-0223">Dioxygenase</keyword>
<evidence type="ECO:0000256" key="2">
    <source>
        <dbReference type="ARBA" id="ARBA00007825"/>
    </source>
</evidence>
<evidence type="ECO:0000313" key="10">
    <source>
        <dbReference type="Proteomes" id="UP000182658"/>
    </source>
</evidence>
<dbReference type="GO" id="GO:0009712">
    <property type="term" value="P:catechol-containing compound metabolic process"/>
    <property type="evidence" value="ECO:0007669"/>
    <property type="project" value="InterPro"/>
</dbReference>
<accession>A0A1J7IUG3</accession>
<dbReference type="InterPro" id="IPR039390">
    <property type="entry name" value="1_2-HQD/HQD"/>
</dbReference>
<dbReference type="PANTHER" id="PTHR33711">
    <property type="entry name" value="DIOXYGENASE, PUTATIVE (AFU_ORTHOLOGUE AFUA_2G02910)-RELATED"/>
    <property type="match status" value="1"/>
</dbReference>
<dbReference type="InterPro" id="IPR015889">
    <property type="entry name" value="Intradiol_dOase_core"/>
</dbReference>
<gene>
    <name evidence="9" type="ORF">CONLIGDRAFT_290925</name>
</gene>
<evidence type="ECO:0000259" key="7">
    <source>
        <dbReference type="Pfam" id="PF00775"/>
    </source>
</evidence>
<dbReference type="CDD" id="cd03461">
    <property type="entry name" value="1_2-HQD"/>
    <property type="match status" value="1"/>
</dbReference>
<dbReference type="Pfam" id="PF04444">
    <property type="entry name" value="Dioxygenase_N"/>
    <property type="match status" value="1"/>
</dbReference>
<reference evidence="9 10" key="1">
    <citation type="submission" date="2016-10" db="EMBL/GenBank/DDBJ databases">
        <title>Draft genome sequence of Coniochaeta ligniaria NRRL30616, a lignocellulolytic fungus for bioabatement of inhibitors in plant biomass hydrolysates.</title>
        <authorList>
            <consortium name="DOE Joint Genome Institute"/>
            <person name="Jimenez D.J."/>
            <person name="Hector R.E."/>
            <person name="Riley R."/>
            <person name="Sun H."/>
            <person name="Grigoriev I.V."/>
            <person name="Van Elsas J.D."/>
            <person name="Nichols N.N."/>
        </authorList>
    </citation>
    <scope>NUCLEOTIDE SEQUENCE [LARGE SCALE GENOMIC DNA]</scope>
    <source>
        <strain evidence="9 10">NRRL 30616</strain>
    </source>
</reference>